<protein>
    <recommendedName>
        <fullName evidence="3">ATP/GTP-binding protein</fullName>
    </recommendedName>
</protein>
<accession>A0A7M1B2Y8</accession>
<name>A0A7M1B2Y8_9BACT</name>
<dbReference type="KEGG" id="ssei:FJR45_03370"/>
<proteinExistence type="predicted"/>
<evidence type="ECO:0000313" key="1">
    <source>
        <dbReference type="EMBL" id="QOP43042.1"/>
    </source>
</evidence>
<gene>
    <name evidence="1" type="ORF">FJR45_03370</name>
</gene>
<sequence length="174" mass="19800">MNTSYAANSYYRHDLNITMKTSSGDVITMDFANEKSADLNYEKDAQSSRTSMSFSSMASFQFSINTNGIDAQDKKEIAAFMKTAQPYIDKFIQELSEDAPKSPVTKLAKKIAALFQPNENNSEARNNTIKTNIVEMFDRSLQKVQEPLNIFKETQKLLEKTLKEFDAFNKELYA</sequence>
<evidence type="ECO:0008006" key="3">
    <source>
        <dbReference type="Google" id="ProtNLM"/>
    </source>
</evidence>
<dbReference type="AlphaFoldDB" id="A0A7M1B2Y8"/>
<keyword evidence="2" id="KW-1185">Reference proteome</keyword>
<evidence type="ECO:0000313" key="2">
    <source>
        <dbReference type="Proteomes" id="UP000593719"/>
    </source>
</evidence>
<reference evidence="1 2" key="1">
    <citation type="submission" date="2019-06" db="EMBL/GenBank/DDBJ databases">
        <title>Sulfurimonas gotlandica sp. nov., a chemoautotrophic and psychrotolerant epsilonproteobacterium isolated from a pelagic redoxcline, and an emended description of the genus Sulfurimonas.</title>
        <authorList>
            <person name="Wang S."/>
            <person name="Jiang L."/>
            <person name="Shao Z."/>
        </authorList>
    </citation>
    <scope>NUCLEOTIDE SEQUENCE [LARGE SCALE GENOMIC DNA]</scope>
    <source>
        <strain evidence="1 2">S2-6</strain>
    </source>
</reference>
<dbReference type="RefSeq" id="WP_193151351.1">
    <property type="nucleotide sequence ID" value="NZ_CP041235.1"/>
</dbReference>
<dbReference type="Proteomes" id="UP000593719">
    <property type="component" value="Chromosome"/>
</dbReference>
<organism evidence="1 2">
    <name type="scientific">Sulfurimonas sediminis</name>
    <dbReference type="NCBI Taxonomy" id="2590020"/>
    <lineage>
        <taxon>Bacteria</taxon>
        <taxon>Pseudomonadati</taxon>
        <taxon>Campylobacterota</taxon>
        <taxon>Epsilonproteobacteria</taxon>
        <taxon>Campylobacterales</taxon>
        <taxon>Sulfurimonadaceae</taxon>
        <taxon>Sulfurimonas</taxon>
    </lineage>
</organism>
<dbReference type="EMBL" id="CP041235">
    <property type="protein sequence ID" value="QOP43042.1"/>
    <property type="molecule type" value="Genomic_DNA"/>
</dbReference>